<dbReference type="Gene3D" id="3.40.50.150">
    <property type="entry name" value="Vaccinia Virus protein VP39"/>
    <property type="match status" value="1"/>
</dbReference>
<dbReference type="InterPro" id="IPR029063">
    <property type="entry name" value="SAM-dependent_MTases_sf"/>
</dbReference>
<organism evidence="1 2">
    <name type="scientific">Desulfobaculum xiamenense</name>
    <dbReference type="NCBI Taxonomy" id="995050"/>
    <lineage>
        <taxon>Bacteria</taxon>
        <taxon>Pseudomonadati</taxon>
        <taxon>Thermodesulfobacteriota</taxon>
        <taxon>Desulfovibrionia</taxon>
        <taxon>Desulfovibrionales</taxon>
        <taxon>Desulfovibrionaceae</taxon>
        <taxon>Desulfobaculum</taxon>
    </lineage>
</organism>
<dbReference type="Pfam" id="PF13489">
    <property type="entry name" value="Methyltransf_23"/>
    <property type="match status" value="1"/>
</dbReference>
<gene>
    <name evidence="1" type="ORF">GGQ74_000718</name>
</gene>
<dbReference type="GO" id="GO:0008168">
    <property type="term" value="F:methyltransferase activity"/>
    <property type="evidence" value="ECO:0007669"/>
    <property type="project" value="UniProtKB-KW"/>
</dbReference>
<keyword evidence="1" id="KW-0808">Transferase</keyword>
<keyword evidence="2" id="KW-1185">Reference proteome</keyword>
<dbReference type="CDD" id="cd02440">
    <property type="entry name" value="AdoMet_MTases"/>
    <property type="match status" value="1"/>
</dbReference>
<evidence type="ECO:0000313" key="1">
    <source>
        <dbReference type="EMBL" id="NJB67078.1"/>
    </source>
</evidence>
<accession>A0A846QFH0</accession>
<evidence type="ECO:0000313" key="2">
    <source>
        <dbReference type="Proteomes" id="UP000580856"/>
    </source>
</evidence>
<keyword evidence="1" id="KW-0830">Ubiquinone</keyword>
<dbReference type="SUPFAM" id="SSF53335">
    <property type="entry name" value="S-adenosyl-L-methionine-dependent methyltransferases"/>
    <property type="match status" value="1"/>
</dbReference>
<dbReference type="EMBL" id="JAATJA010000001">
    <property type="protein sequence ID" value="NJB67078.1"/>
    <property type="molecule type" value="Genomic_DNA"/>
</dbReference>
<dbReference type="Proteomes" id="UP000580856">
    <property type="component" value="Unassembled WGS sequence"/>
</dbReference>
<dbReference type="GO" id="GO:0032259">
    <property type="term" value="P:methylation"/>
    <property type="evidence" value="ECO:0007669"/>
    <property type="project" value="UniProtKB-KW"/>
</dbReference>
<dbReference type="AlphaFoldDB" id="A0A846QFH0"/>
<protein>
    <submittedName>
        <fullName evidence="1">Ubiquinone/menaquinone biosynthesis C-methylase UbiE</fullName>
    </submittedName>
</protein>
<name>A0A846QFH0_9BACT</name>
<dbReference type="PANTHER" id="PTHR43861">
    <property type="entry name" value="TRANS-ACONITATE 2-METHYLTRANSFERASE-RELATED"/>
    <property type="match status" value="1"/>
</dbReference>
<keyword evidence="1" id="KW-0489">Methyltransferase</keyword>
<comment type="caution">
    <text evidence="1">The sequence shown here is derived from an EMBL/GenBank/DDBJ whole genome shotgun (WGS) entry which is preliminary data.</text>
</comment>
<sequence>MIRDDGYRAYCTWEHSAALRELYAARSRGEAEEMTCHAQAAELLAAHVRAGDSVLDAGCGSGAFWHSLVRRGLDVRYVGIDAASSLVAIGREIMPEFGLAAENLRVLRIEDMAGEVDHVVCLNVLSNIDNYHRPLERLLRVARRTLILRESAWDGLAVYAYVRDRHLDSGVKLNVHVNTYNAAELMDFMRGYGFEVARIQDRRTQGRAETVIGHPHYWTFFVAVRTDTKGAK</sequence>
<reference evidence="1 2" key="1">
    <citation type="submission" date="2020-03" db="EMBL/GenBank/DDBJ databases">
        <title>Genomic Encyclopedia of Type Strains, Phase IV (KMG-IV): sequencing the most valuable type-strain genomes for metagenomic binning, comparative biology and taxonomic classification.</title>
        <authorList>
            <person name="Goeker M."/>
        </authorList>
    </citation>
    <scope>NUCLEOTIDE SEQUENCE [LARGE SCALE GENOMIC DNA]</scope>
    <source>
        <strain evidence="1 2">DSM 24233</strain>
    </source>
</reference>
<proteinExistence type="predicted"/>
<dbReference type="RefSeq" id="WP_167940165.1">
    <property type="nucleotide sequence ID" value="NZ_JAATJA010000001.1"/>
</dbReference>